<dbReference type="AlphaFoldDB" id="A0A1H0R9W1"/>
<reference evidence="2" key="1">
    <citation type="submission" date="2016-10" db="EMBL/GenBank/DDBJ databases">
        <authorList>
            <person name="Varghese N."/>
            <person name="Submissions S."/>
        </authorList>
    </citation>
    <scope>NUCLEOTIDE SEQUENCE [LARGE SCALE GENOMIC DNA]</scope>
    <source>
        <strain evidence="2">DSM 22329</strain>
    </source>
</reference>
<evidence type="ECO:0000313" key="1">
    <source>
        <dbReference type="EMBL" id="SDP26352.1"/>
    </source>
</evidence>
<dbReference type="EMBL" id="LT629711">
    <property type="protein sequence ID" value="SDP26352.1"/>
    <property type="molecule type" value="Genomic_DNA"/>
</dbReference>
<sequence length="431" mass="43881">MRVQVMRSRRERGAVALTAGLLMIPVLVIAAFGVDFGNAYTQGQAFAAGADSGALAITQRAQSMMTQSPSTYPNCAAVVNADPGFTNAKALALSAVNANAPFSRQLPASAVNATMTCQGASLVADVTVQANVGTSIGGMVGVSSIAANRAAQAVIDLGGRSKCGLCIIGPGSHDLQNGSVTVNQAGVSVNGTVVANPQGEITIVTTGTDVISFQGSTPNKGTYVPTPLENQPPIADPLAGLLLPPASVSTLAVKTNPCTDGPGIYLNSIDASDPCIMSTGLYVFAGQFDLKNRTVRANGVTMYFTCKTTTSPITIRPCSSGGEDGGNMQQAGNGDFIFSAPTTGDTAGLALVADRNNTATSSYRGSATGQSTGTIYLKSGTLDFRGTAGTTSLDSLVITGNMTFSGQAPVIITYTESKNVPIPATNNRLTR</sequence>
<organism evidence="1 2">
    <name type="scientific">Pedococcus dokdonensis</name>
    <dbReference type="NCBI Taxonomy" id="443156"/>
    <lineage>
        <taxon>Bacteria</taxon>
        <taxon>Bacillati</taxon>
        <taxon>Actinomycetota</taxon>
        <taxon>Actinomycetes</taxon>
        <taxon>Micrococcales</taxon>
        <taxon>Intrasporangiaceae</taxon>
        <taxon>Pedococcus</taxon>
    </lineage>
</organism>
<gene>
    <name evidence="1" type="ORF">SAMN04489867_1893</name>
</gene>
<dbReference type="STRING" id="443156.SAMN04489867_1893"/>
<accession>A0A1H0R9W1</accession>
<protein>
    <submittedName>
        <fullName evidence="1">Uncharacterized protein</fullName>
    </submittedName>
</protein>
<evidence type="ECO:0000313" key="2">
    <source>
        <dbReference type="Proteomes" id="UP000199077"/>
    </source>
</evidence>
<proteinExistence type="predicted"/>
<name>A0A1H0R9W1_9MICO</name>
<keyword evidence="2" id="KW-1185">Reference proteome</keyword>
<dbReference type="Proteomes" id="UP000199077">
    <property type="component" value="Chromosome I"/>
</dbReference>